<dbReference type="EMBL" id="KZ110599">
    <property type="protein sequence ID" value="OSX61031.1"/>
    <property type="molecule type" value="Genomic_DNA"/>
</dbReference>
<organism evidence="2 3">
    <name type="scientific">Postia placenta MAD-698-R-SB12</name>
    <dbReference type="NCBI Taxonomy" id="670580"/>
    <lineage>
        <taxon>Eukaryota</taxon>
        <taxon>Fungi</taxon>
        <taxon>Dikarya</taxon>
        <taxon>Basidiomycota</taxon>
        <taxon>Agaricomycotina</taxon>
        <taxon>Agaricomycetes</taxon>
        <taxon>Polyporales</taxon>
        <taxon>Adustoporiaceae</taxon>
        <taxon>Rhodonia</taxon>
    </lineage>
</organism>
<dbReference type="Pfam" id="PF20151">
    <property type="entry name" value="DUF6533"/>
    <property type="match status" value="2"/>
</dbReference>
<dbReference type="GeneID" id="36324203"/>
<reference evidence="2 3" key="1">
    <citation type="submission" date="2017-04" db="EMBL/GenBank/DDBJ databases">
        <title>Genome Sequence of the Model Brown-Rot Fungus Postia placenta SB12.</title>
        <authorList>
            <consortium name="DOE Joint Genome Institute"/>
            <person name="Gaskell J."/>
            <person name="Kersten P."/>
            <person name="Larrondo L.F."/>
            <person name="Canessa P."/>
            <person name="Martinez D."/>
            <person name="Hibbett D."/>
            <person name="Schmoll M."/>
            <person name="Kubicek C.P."/>
            <person name="Martinez A.T."/>
            <person name="Yadav J."/>
            <person name="Master E."/>
            <person name="Magnuson J.K."/>
            <person name="James T."/>
            <person name="Yaver D."/>
            <person name="Berka R."/>
            <person name="Labutti K."/>
            <person name="Lipzen A."/>
            <person name="Aerts A."/>
            <person name="Barry K."/>
            <person name="Henrissat B."/>
            <person name="Blanchette R."/>
            <person name="Grigoriev I."/>
            <person name="Cullen D."/>
        </authorList>
    </citation>
    <scope>NUCLEOTIDE SEQUENCE [LARGE SCALE GENOMIC DNA]</scope>
    <source>
        <strain evidence="2 3">MAD-698-R-SB12</strain>
    </source>
</reference>
<dbReference type="OrthoDB" id="2795234at2759"/>
<dbReference type="AlphaFoldDB" id="A0A1X6MXE3"/>
<gene>
    <name evidence="2" type="ORF">POSPLADRAFT_1047316</name>
</gene>
<name>A0A1X6MXE3_9APHY</name>
<keyword evidence="3" id="KW-1185">Reference proteome</keyword>
<dbReference type="Proteomes" id="UP000194127">
    <property type="component" value="Unassembled WGS sequence"/>
</dbReference>
<protein>
    <recommendedName>
        <fullName evidence="1">DUF6533 domain-containing protein</fullName>
    </recommendedName>
</protein>
<proteinExistence type="predicted"/>
<dbReference type="RefSeq" id="XP_024337825.1">
    <property type="nucleotide sequence ID" value="XM_024479253.1"/>
</dbReference>
<evidence type="ECO:0000313" key="2">
    <source>
        <dbReference type="EMBL" id="OSX61031.1"/>
    </source>
</evidence>
<feature type="domain" description="DUF6533" evidence="1">
    <location>
        <begin position="28"/>
        <end position="73"/>
    </location>
</feature>
<evidence type="ECO:0000313" key="3">
    <source>
        <dbReference type="Proteomes" id="UP000194127"/>
    </source>
</evidence>
<feature type="domain" description="DUF6533" evidence="1">
    <location>
        <begin position="587"/>
        <end position="625"/>
    </location>
</feature>
<sequence>MALRGTLACLPMLHLDRWVQVYLYFENYSYFSATALCCYDYALTLDREVKYMWRSKQSFATLLFYTCRYSAILNTALELLTRMAWPSWQSDKLRIRSTFTNGAGHRHFGHYNHSVGYEHLSYSSQHAYENVCLEVVLIVVRIIAVRDNGSIYFPAHLTGSETGMIGARAASVVSDGLVLVLTCIKTWQPKGNAGALMMDIGTTIREILLKDSKTSALCFGLLCVVNIIGIATGHLTQFIEIWTTWTAILTSVLLSHLALDLREVSAAEGSGNEMFSRTLRTLNFRHAEESSDHLTPSDENQAVSGSSVQHAEIPVIVLGERYSLHLMEYRCVDASITCFTKSLSCSSGHSELNTYPLLDNNLVQSLSISSNDETSRWPGIRINQYLSKPRTVISLLRLDGSGIPYNTQMHTGILHDKCQHLVDSRGHRFIRDSISIRTLTTGWQLLTVRQAEPRLLKVATYLNLMTAKSPNRDSSDIVDVAAQGLSSITQRPVYRRESRFALARVVNCIIRPVASRCFIGKLDYSLSREASPPFRRSYALGDIDVWSNCTPAAFLGSGCVLHLSGGSISPAPLISDVLQLWTNVFQALCWYDFFLTLDREIKFVWKAEQSLATILFYFYRYPGLLNLIIELSGRMSLHNWQTDARCGAVLHTQMALDLMILISSSTFQSLPLCLIDIFVDIKHNLVQYIFVMSATKLDAVKQFQGCTLDIIGDQHRYEFCSFSAQMILQAYVKFFPFEQASNRSRQL</sequence>
<evidence type="ECO:0000259" key="1">
    <source>
        <dbReference type="Pfam" id="PF20151"/>
    </source>
</evidence>
<accession>A0A1X6MXE3</accession>
<dbReference type="InterPro" id="IPR045340">
    <property type="entry name" value="DUF6533"/>
</dbReference>